<evidence type="ECO:0000313" key="1">
    <source>
        <dbReference type="EMBL" id="KAK6796533.1"/>
    </source>
</evidence>
<protein>
    <submittedName>
        <fullName evidence="1">Uncharacterized protein</fullName>
    </submittedName>
</protein>
<sequence length="85" mass="9042">MCNIEKVGQQVNCNATEKESATAIGIASVGSETADVTIDTAVTYVAQIRELEQCNVVVKARVRVDVGAQLSSPRASPIKLRVDPK</sequence>
<name>A0AAN8TXF0_SOLBU</name>
<organism evidence="1 2">
    <name type="scientific">Solanum bulbocastanum</name>
    <name type="common">Wild potato</name>
    <dbReference type="NCBI Taxonomy" id="147425"/>
    <lineage>
        <taxon>Eukaryota</taxon>
        <taxon>Viridiplantae</taxon>
        <taxon>Streptophyta</taxon>
        <taxon>Embryophyta</taxon>
        <taxon>Tracheophyta</taxon>
        <taxon>Spermatophyta</taxon>
        <taxon>Magnoliopsida</taxon>
        <taxon>eudicotyledons</taxon>
        <taxon>Gunneridae</taxon>
        <taxon>Pentapetalae</taxon>
        <taxon>asterids</taxon>
        <taxon>lamiids</taxon>
        <taxon>Solanales</taxon>
        <taxon>Solanaceae</taxon>
        <taxon>Solanoideae</taxon>
        <taxon>Solaneae</taxon>
        <taxon>Solanum</taxon>
    </lineage>
</organism>
<gene>
    <name evidence="1" type="ORF">RDI58_004234</name>
</gene>
<proteinExistence type="predicted"/>
<accession>A0AAN8TXF0</accession>
<evidence type="ECO:0000313" key="2">
    <source>
        <dbReference type="Proteomes" id="UP001371456"/>
    </source>
</evidence>
<dbReference type="Proteomes" id="UP001371456">
    <property type="component" value="Unassembled WGS sequence"/>
</dbReference>
<dbReference type="EMBL" id="JBANQN010000002">
    <property type="protein sequence ID" value="KAK6796533.1"/>
    <property type="molecule type" value="Genomic_DNA"/>
</dbReference>
<keyword evidence="2" id="KW-1185">Reference proteome</keyword>
<reference evidence="1 2" key="1">
    <citation type="submission" date="2024-02" db="EMBL/GenBank/DDBJ databases">
        <title>de novo genome assembly of Solanum bulbocastanum strain 11H21.</title>
        <authorList>
            <person name="Hosaka A.J."/>
        </authorList>
    </citation>
    <scope>NUCLEOTIDE SEQUENCE [LARGE SCALE GENOMIC DNA]</scope>
    <source>
        <tissue evidence="1">Young leaves</tissue>
    </source>
</reference>
<comment type="caution">
    <text evidence="1">The sequence shown here is derived from an EMBL/GenBank/DDBJ whole genome shotgun (WGS) entry which is preliminary data.</text>
</comment>
<dbReference type="AlphaFoldDB" id="A0AAN8TXF0"/>